<dbReference type="InterPro" id="IPR018062">
    <property type="entry name" value="HTH_AraC-typ_CS"/>
</dbReference>
<evidence type="ECO:0000313" key="5">
    <source>
        <dbReference type="EMBL" id="MFD0990054.1"/>
    </source>
</evidence>
<keyword evidence="3" id="KW-0804">Transcription</keyword>
<dbReference type="PANTHER" id="PTHR43280">
    <property type="entry name" value="ARAC-FAMILY TRANSCRIPTIONAL REGULATOR"/>
    <property type="match status" value="1"/>
</dbReference>
<gene>
    <name evidence="5" type="ORF">ACFQ1R_08100</name>
</gene>
<feature type="domain" description="HTH araC/xylS-type" evidence="4">
    <location>
        <begin position="211"/>
        <end position="310"/>
    </location>
</feature>
<dbReference type="RefSeq" id="WP_379925638.1">
    <property type="nucleotide sequence ID" value="NZ_JBHTJI010000001.1"/>
</dbReference>
<keyword evidence="6" id="KW-1185">Reference proteome</keyword>
<accession>A0ABW3JI84</accession>
<dbReference type="PROSITE" id="PS01124">
    <property type="entry name" value="HTH_ARAC_FAMILY_2"/>
    <property type="match status" value="1"/>
</dbReference>
<dbReference type="InterPro" id="IPR020449">
    <property type="entry name" value="Tscrpt_reg_AraC-type_HTH"/>
</dbReference>
<proteinExistence type="predicted"/>
<organism evidence="5 6">
    <name type="scientific">Mariniflexile jejuense</name>
    <dbReference type="NCBI Taxonomy" id="1173582"/>
    <lineage>
        <taxon>Bacteria</taxon>
        <taxon>Pseudomonadati</taxon>
        <taxon>Bacteroidota</taxon>
        <taxon>Flavobacteriia</taxon>
        <taxon>Flavobacteriales</taxon>
        <taxon>Flavobacteriaceae</taxon>
        <taxon>Mariniflexile</taxon>
    </lineage>
</organism>
<name>A0ABW3JI84_9FLAO</name>
<reference evidence="6" key="1">
    <citation type="journal article" date="2019" name="Int. J. Syst. Evol. Microbiol.">
        <title>The Global Catalogue of Microorganisms (GCM) 10K type strain sequencing project: providing services to taxonomists for standard genome sequencing and annotation.</title>
        <authorList>
            <consortium name="The Broad Institute Genomics Platform"/>
            <consortium name="The Broad Institute Genome Sequencing Center for Infectious Disease"/>
            <person name="Wu L."/>
            <person name="Ma J."/>
        </authorList>
    </citation>
    <scope>NUCLEOTIDE SEQUENCE [LARGE SCALE GENOMIC DNA]</scope>
    <source>
        <strain evidence="6">CCUG 62414</strain>
    </source>
</reference>
<dbReference type="SMART" id="SM00342">
    <property type="entry name" value="HTH_ARAC"/>
    <property type="match status" value="1"/>
</dbReference>
<dbReference type="EMBL" id="JBHTJI010000001">
    <property type="protein sequence ID" value="MFD0990054.1"/>
    <property type="molecule type" value="Genomic_DNA"/>
</dbReference>
<dbReference type="InterPro" id="IPR018060">
    <property type="entry name" value="HTH_AraC"/>
</dbReference>
<dbReference type="Proteomes" id="UP001597061">
    <property type="component" value="Unassembled WGS sequence"/>
</dbReference>
<protein>
    <submittedName>
        <fullName evidence="5">Helix-turn-helix domain-containing protein</fullName>
    </submittedName>
</protein>
<dbReference type="Gene3D" id="1.10.10.60">
    <property type="entry name" value="Homeodomain-like"/>
    <property type="match status" value="1"/>
</dbReference>
<keyword evidence="2" id="KW-0238">DNA-binding</keyword>
<evidence type="ECO:0000313" key="6">
    <source>
        <dbReference type="Proteomes" id="UP001597061"/>
    </source>
</evidence>
<evidence type="ECO:0000256" key="3">
    <source>
        <dbReference type="ARBA" id="ARBA00023163"/>
    </source>
</evidence>
<sequence>MEHSLENDSSNKKKKTGNQGIWWHQDDLGPLKHFPYIRQFGSMKFSKVRMDETMRPHLNDGIEIHFVNSGKYQWVIDENEVELLPDNLSVTAPWQLNGSPTGKMDIGQIYWMVIKPDAYDLDISLKLGAWTKLSDKFQKKLGTMITNENAIVIEKAKVFKKYFLELEKELSNQEKGFEIVVNNIIENFFIDLFRHLTLREQKIQEEDNFIIKLTQIVTNDINKKWIIDDLAYMFGMGKTKFTYEVKKHTGYPPNSFIINLKIEKAIDLIKNSEDMNMSDIAFACGFSSLQHFTSTFSQRIGVSPGKYKDKTLKK</sequence>
<dbReference type="Pfam" id="PF12833">
    <property type="entry name" value="HTH_18"/>
    <property type="match status" value="1"/>
</dbReference>
<dbReference type="InterPro" id="IPR009057">
    <property type="entry name" value="Homeodomain-like_sf"/>
</dbReference>
<comment type="caution">
    <text evidence="5">The sequence shown here is derived from an EMBL/GenBank/DDBJ whole genome shotgun (WGS) entry which is preliminary data.</text>
</comment>
<evidence type="ECO:0000259" key="4">
    <source>
        <dbReference type="PROSITE" id="PS01124"/>
    </source>
</evidence>
<evidence type="ECO:0000256" key="2">
    <source>
        <dbReference type="ARBA" id="ARBA00023125"/>
    </source>
</evidence>
<dbReference type="SUPFAM" id="SSF46689">
    <property type="entry name" value="Homeodomain-like"/>
    <property type="match status" value="1"/>
</dbReference>
<dbReference type="PROSITE" id="PS00041">
    <property type="entry name" value="HTH_ARAC_FAMILY_1"/>
    <property type="match status" value="1"/>
</dbReference>
<keyword evidence="1" id="KW-0805">Transcription regulation</keyword>
<dbReference type="PRINTS" id="PR00032">
    <property type="entry name" value="HTHARAC"/>
</dbReference>
<evidence type="ECO:0000256" key="1">
    <source>
        <dbReference type="ARBA" id="ARBA00023015"/>
    </source>
</evidence>
<dbReference type="PANTHER" id="PTHR43280:SF2">
    <property type="entry name" value="HTH-TYPE TRANSCRIPTIONAL REGULATOR EXSA"/>
    <property type="match status" value="1"/>
</dbReference>